<name>A0ABS8X5D2_9GAMM</name>
<gene>
    <name evidence="1" type="ORF">LXO92_10405</name>
</gene>
<evidence type="ECO:0000313" key="2">
    <source>
        <dbReference type="Proteomes" id="UP001320170"/>
    </source>
</evidence>
<protein>
    <submittedName>
        <fullName evidence="1">Uncharacterized protein</fullName>
    </submittedName>
</protein>
<evidence type="ECO:0000313" key="1">
    <source>
        <dbReference type="EMBL" id="MCE3532787.1"/>
    </source>
</evidence>
<accession>A0ABS8X5D2</accession>
<dbReference type="RefSeq" id="WP_182352909.1">
    <property type="nucleotide sequence ID" value="NZ_JAJSPM010000006.1"/>
</dbReference>
<comment type="caution">
    <text evidence="1">The sequence shown here is derived from an EMBL/GenBank/DDBJ whole genome shotgun (WGS) entry which is preliminary data.</text>
</comment>
<dbReference type="Proteomes" id="UP001320170">
    <property type="component" value="Unassembled WGS sequence"/>
</dbReference>
<dbReference type="EMBL" id="JAJTND010000004">
    <property type="protein sequence ID" value="MCE3532787.1"/>
    <property type="molecule type" value="Genomic_DNA"/>
</dbReference>
<reference evidence="1 2" key="1">
    <citation type="journal article" date="2024" name="Pathogens">
        <title>Characterization of a Novel Species of Legionella Isolated from a Healthcare Facility: Legionella resiliens sp. nov.</title>
        <authorList>
            <person name="Cristino S."/>
            <person name="Pascale M.R."/>
            <person name="Marino F."/>
            <person name="Derelitto C."/>
            <person name="Salaris S."/>
            <person name="Orsini M."/>
            <person name="Squarzoni S."/>
            <person name="Grottola A."/>
            <person name="Girolamini L."/>
        </authorList>
    </citation>
    <scope>NUCLEOTIDE SEQUENCE [LARGE SCALE GENOMIC DNA]</scope>
    <source>
        <strain evidence="1 2">8cVS16</strain>
    </source>
</reference>
<organism evidence="1 2">
    <name type="scientific">Legionella resiliens</name>
    <dbReference type="NCBI Taxonomy" id="2905958"/>
    <lineage>
        <taxon>Bacteria</taxon>
        <taxon>Pseudomonadati</taxon>
        <taxon>Pseudomonadota</taxon>
        <taxon>Gammaproteobacteria</taxon>
        <taxon>Legionellales</taxon>
        <taxon>Legionellaceae</taxon>
        <taxon>Legionella</taxon>
    </lineage>
</organism>
<proteinExistence type="predicted"/>
<keyword evidence="2" id="KW-1185">Reference proteome</keyword>
<sequence length="87" mass="9853">MKSKKDHGLAIDCARHAQLFFNSADLNLKHARLGSFALIPTQKMRQLLNRDYQAMAGMIFGQVPKFSDVLDVVAELEQTINSYKIDE</sequence>